<evidence type="ECO:0000313" key="1">
    <source>
        <dbReference type="EMBL" id="KAA1042677.1"/>
    </source>
</evidence>
<sequence>MIIKARRNYKQVELLEALKHRTDLTSHQLDLLRHLKETTLLEQHFELYLSALDMDNIDVIWQFNYSDYHQDALINLVLISNDGIYLFKLNNYSGLHYINHHGMLADYFTDEVKIDLVHLNCVKYSIYNILDPRLKQLPIIIKCVCLNDRFALDGHASKQHFLFKNDIAAYLSQIKGSHKKKTRIIAEMIHDFHHVSDNISFQSVKKGLRCPSCQLISDFNCHQRLFLCLSCRTIISIDQLFVQAAKEYLLIYPDRKMTKSAMYQWCNKKIPPAKIALLLKQHFKNEGRTKGTYYLELNIP</sequence>
<keyword evidence="2" id="KW-1185">Reference proteome</keyword>
<dbReference type="RefSeq" id="WP_149458228.1">
    <property type="nucleotide sequence ID" value="NZ_SCWC02000001.1"/>
</dbReference>
<gene>
    <name evidence="1" type="ORF">ERX35_002000</name>
</gene>
<proteinExistence type="predicted"/>
<name>A0ABQ6RBQ6_9STAP</name>
<protein>
    <recommendedName>
        <fullName evidence="3">NERD domain-containing protein</fullName>
    </recommendedName>
</protein>
<dbReference type="EMBL" id="SCWC02000001">
    <property type="protein sequence ID" value="KAA1042677.1"/>
    <property type="molecule type" value="Genomic_DNA"/>
</dbReference>
<comment type="caution">
    <text evidence="1">The sequence shown here is derived from an EMBL/GenBank/DDBJ whole genome shotgun (WGS) entry which is preliminary data.</text>
</comment>
<evidence type="ECO:0008006" key="3">
    <source>
        <dbReference type="Google" id="ProtNLM"/>
    </source>
</evidence>
<reference evidence="1 2" key="1">
    <citation type="submission" date="2019-09" db="EMBL/GenBank/DDBJ databases">
        <authorList>
            <person name="Mazhar S."/>
            <person name="Altermann E."/>
            <person name="Hill C."/>
            <person name="Mcauliffe O."/>
        </authorList>
    </citation>
    <scope>NUCLEOTIDE SEQUENCE [LARGE SCALE GENOMIC DNA]</scope>
    <source>
        <strain evidence="1 2">ATCC 51831</strain>
    </source>
</reference>
<accession>A0ABQ6RBQ6</accession>
<evidence type="ECO:0000313" key="2">
    <source>
        <dbReference type="Proteomes" id="UP000295735"/>
    </source>
</evidence>
<organism evidence="1 2">
    <name type="scientific">Macrococcus equipercicus</name>
    <dbReference type="NCBI Taxonomy" id="69967"/>
    <lineage>
        <taxon>Bacteria</taxon>
        <taxon>Bacillati</taxon>
        <taxon>Bacillota</taxon>
        <taxon>Bacilli</taxon>
        <taxon>Bacillales</taxon>
        <taxon>Staphylococcaceae</taxon>
        <taxon>Macrococcus</taxon>
    </lineage>
</organism>
<dbReference type="Proteomes" id="UP000295735">
    <property type="component" value="Unassembled WGS sequence"/>
</dbReference>